<reference evidence="6 7" key="1">
    <citation type="submission" date="2018-05" db="EMBL/GenBank/DDBJ databases">
        <title>Paenibacillus flagellatus sp. nov., isolated from selenium mineral soil.</title>
        <authorList>
            <person name="Dai X."/>
        </authorList>
    </citation>
    <scope>NUCLEOTIDE SEQUENCE [LARGE SCALE GENOMIC DNA]</scope>
    <source>
        <strain evidence="6 7">DXL2</strain>
    </source>
</reference>
<keyword evidence="4" id="KW-0472">Membrane</keyword>
<evidence type="ECO:0000256" key="1">
    <source>
        <dbReference type="ARBA" id="ARBA00023015"/>
    </source>
</evidence>
<dbReference type="Gene3D" id="1.10.10.60">
    <property type="entry name" value="Homeodomain-like"/>
    <property type="match status" value="2"/>
</dbReference>
<feature type="transmembrane region" description="Helical" evidence="4">
    <location>
        <begin position="312"/>
        <end position="331"/>
    </location>
</feature>
<keyword evidence="2" id="KW-0238">DNA-binding</keyword>
<organism evidence="6 7">
    <name type="scientific">Paenibacillus flagellatus</name>
    <dbReference type="NCBI Taxonomy" id="2211139"/>
    <lineage>
        <taxon>Bacteria</taxon>
        <taxon>Bacillati</taxon>
        <taxon>Bacillota</taxon>
        <taxon>Bacilli</taxon>
        <taxon>Bacillales</taxon>
        <taxon>Paenibacillaceae</taxon>
        <taxon>Paenibacillus</taxon>
    </lineage>
</organism>
<dbReference type="PROSITE" id="PS01124">
    <property type="entry name" value="HTH_ARAC_FAMILY_2"/>
    <property type="match status" value="1"/>
</dbReference>
<keyword evidence="4" id="KW-1133">Transmembrane helix</keyword>
<comment type="caution">
    <text evidence="6">The sequence shown here is derived from an EMBL/GenBank/DDBJ whole genome shotgun (WGS) entry which is preliminary data.</text>
</comment>
<dbReference type="Pfam" id="PF17853">
    <property type="entry name" value="GGDEF_2"/>
    <property type="match status" value="1"/>
</dbReference>
<evidence type="ECO:0000313" key="6">
    <source>
        <dbReference type="EMBL" id="PYI50783.1"/>
    </source>
</evidence>
<keyword evidence="3" id="KW-0804">Transcription</keyword>
<feature type="transmembrane region" description="Helical" evidence="4">
    <location>
        <begin position="29"/>
        <end position="49"/>
    </location>
</feature>
<dbReference type="GO" id="GO:0003700">
    <property type="term" value="F:DNA-binding transcription factor activity"/>
    <property type="evidence" value="ECO:0007669"/>
    <property type="project" value="InterPro"/>
</dbReference>
<evidence type="ECO:0000313" key="7">
    <source>
        <dbReference type="Proteomes" id="UP000247476"/>
    </source>
</evidence>
<dbReference type="PANTHER" id="PTHR43280">
    <property type="entry name" value="ARAC-FAMILY TRANSCRIPTIONAL REGULATOR"/>
    <property type="match status" value="1"/>
</dbReference>
<keyword evidence="7" id="KW-1185">Reference proteome</keyword>
<dbReference type="EMBL" id="QJVJ01000016">
    <property type="protein sequence ID" value="PYI50783.1"/>
    <property type="molecule type" value="Genomic_DNA"/>
</dbReference>
<proteinExistence type="predicted"/>
<dbReference type="SUPFAM" id="SSF46689">
    <property type="entry name" value="Homeodomain-like"/>
    <property type="match status" value="1"/>
</dbReference>
<protein>
    <recommendedName>
        <fullName evidence="5">HTH araC/xylS-type domain-containing protein</fullName>
    </recommendedName>
</protein>
<dbReference type="PANTHER" id="PTHR43280:SF28">
    <property type="entry name" value="HTH-TYPE TRANSCRIPTIONAL ACTIVATOR RHAS"/>
    <property type="match status" value="1"/>
</dbReference>
<evidence type="ECO:0000256" key="4">
    <source>
        <dbReference type="SAM" id="Phobius"/>
    </source>
</evidence>
<dbReference type="InterPro" id="IPR018060">
    <property type="entry name" value="HTH_AraC"/>
</dbReference>
<dbReference type="InterPro" id="IPR009057">
    <property type="entry name" value="Homeodomain-like_sf"/>
</dbReference>
<dbReference type="SMART" id="SM00342">
    <property type="entry name" value="HTH_ARAC"/>
    <property type="match status" value="1"/>
</dbReference>
<feature type="domain" description="HTH araC/xylS-type" evidence="5">
    <location>
        <begin position="663"/>
        <end position="762"/>
    </location>
</feature>
<dbReference type="InterPro" id="IPR041522">
    <property type="entry name" value="CdaR_GGDEF"/>
</dbReference>
<dbReference type="Proteomes" id="UP000247476">
    <property type="component" value="Unassembled WGS sequence"/>
</dbReference>
<name>A0A2V5K014_9BACL</name>
<accession>A0A2V5K014</accession>
<evidence type="ECO:0000256" key="3">
    <source>
        <dbReference type="ARBA" id="ARBA00023163"/>
    </source>
</evidence>
<dbReference type="GO" id="GO:0043565">
    <property type="term" value="F:sequence-specific DNA binding"/>
    <property type="evidence" value="ECO:0007669"/>
    <property type="project" value="InterPro"/>
</dbReference>
<evidence type="ECO:0000259" key="5">
    <source>
        <dbReference type="PROSITE" id="PS01124"/>
    </source>
</evidence>
<keyword evidence="1" id="KW-0805">Transcription regulation</keyword>
<keyword evidence="4" id="KW-0812">Transmembrane</keyword>
<evidence type="ECO:0000256" key="2">
    <source>
        <dbReference type="ARBA" id="ARBA00023125"/>
    </source>
</evidence>
<sequence length="771" mass="87126">MNTLISEPRDYMTWGTLVMLNKMPIFMKYLISYIAVLIIPLLMIGLLVYEHYVDILKDEVTTNHLRMLDRIQTAFDQKVKEMNTIAAEIASKPELTPFQLQQTAYSGVKAKQLLTYSAANDFISDVLVYIRGQPYLYSGSSTYTPELFMNHIYKYESWSLEQFVSDMATLRSPRLRPSEPIVAAHLSDKRALTYMVPIPVNAAAPYGSVLFVIGESKVRTMLQGLLEYGEGNTMVFNEKGERIVSLRDGTDADELEATTIAQALSAGTSTRSYAGQDYVFSKVKSSYNGWTYVTMLPTERFLQRVIDVKNRAVVALCWVLAVGSALIYGLLHVNYGPVRRLLSSAGKQWGGSFRTFGDVTRAFHQIAEQNERLGRKVDQTRTAVREHMLLALMKGRVEDVDEFRRKSEEAGIRFTKPQLVVVRFAVRRAADGEPGVRAELAEAIERGMADIAESYRVDGLEGPQLNFLCAVDEAGDDWRMRIAELHGSVRETFRIDVAVGIGSPYRDLRELGKSFIEASTALDFKLIKGFNEVIDYRTMTGEQEMAVRYPRRQIETLEVLIVQGDTVSLNEAVRELLARIESGSMPLHLVRCVCYDMINCILKAMQRLDGGIESAAVPYPDVVALTKFDTVQELAALIERMGEQLCADIAASRDEAGQTALKRAMIEHIRTAYRDPQFSVQSMADHFSVSASYLKRFFKEQTGQTVTDYVNHCRLEQAKHLLLTTDLVLKDVVRDIGYFDVPSFIRKFKQTMKVTPGEYRKLRDDRPREPG</sequence>
<gene>
    <name evidence="6" type="ORF">DLM86_27320</name>
</gene>
<dbReference type="AlphaFoldDB" id="A0A2V5K014"/>
<dbReference type="Pfam" id="PF12833">
    <property type="entry name" value="HTH_18"/>
    <property type="match status" value="1"/>
</dbReference>